<dbReference type="OrthoDB" id="2019149at2759"/>
<comment type="caution">
    <text evidence="1">The sequence shown here is derived from an EMBL/GenBank/DDBJ whole genome shotgun (WGS) entry which is preliminary data.</text>
</comment>
<gene>
    <name evidence="1" type="ORF">Goshw_007638</name>
</gene>
<dbReference type="Proteomes" id="UP000593576">
    <property type="component" value="Unassembled WGS sequence"/>
</dbReference>
<protein>
    <submittedName>
        <fullName evidence="1">Uncharacterized protein</fullName>
    </submittedName>
</protein>
<accession>A0A7J9MX71</accession>
<dbReference type="AlphaFoldDB" id="A0A7J9MX71"/>
<sequence length="36" mass="3919">MPNLTFSDTAKEYGIVNNATLIAESNYFVAANLNIV</sequence>
<organism evidence="1 2">
    <name type="scientific">Gossypium schwendimanii</name>
    <name type="common">Cotton</name>
    <dbReference type="NCBI Taxonomy" id="34291"/>
    <lineage>
        <taxon>Eukaryota</taxon>
        <taxon>Viridiplantae</taxon>
        <taxon>Streptophyta</taxon>
        <taxon>Embryophyta</taxon>
        <taxon>Tracheophyta</taxon>
        <taxon>Spermatophyta</taxon>
        <taxon>Magnoliopsida</taxon>
        <taxon>eudicotyledons</taxon>
        <taxon>Gunneridae</taxon>
        <taxon>Pentapetalae</taxon>
        <taxon>rosids</taxon>
        <taxon>malvids</taxon>
        <taxon>Malvales</taxon>
        <taxon>Malvaceae</taxon>
        <taxon>Malvoideae</taxon>
        <taxon>Gossypium</taxon>
    </lineage>
</organism>
<evidence type="ECO:0000313" key="2">
    <source>
        <dbReference type="Proteomes" id="UP000593576"/>
    </source>
</evidence>
<reference evidence="1 2" key="1">
    <citation type="journal article" date="2019" name="Genome Biol. Evol.">
        <title>Insights into the evolution of the New World diploid cottons (Gossypium, subgenus Houzingenia) based on genome sequencing.</title>
        <authorList>
            <person name="Grover C.E."/>
            <person name="Arick M.A. 2nd"/>
            <person name="Thrash A."/>
            <person name="Conover J.L."/>
            <person name="Sanders W.S."/>
            <person name="Peterson D.G."/>
            <person name="Frelichowski J.E."/>
            <person name="Scheffler J.A."/>
            <person name="Scheffler B.E."/>
            <person name="Wendel J.F."/>
        </authorList>
    </citation>
    <scope>NUCLEOTIDE SEQUENCE [LARGE SCALE GENOMIC DNA]</scope>
    <source>
        <strain evidence="1">1</strain>
        <tissue evidence="1">Leaf</tissue>
    </source>
</reference>
<proteinExistence type="predicted"/>
<dbReference type="EMBL" id="JABFAF010046397">
    <property type="protein sequence ID" value="MBA0875570.1"/>
    <property type="molecule type" value="Genomic_DNA"/>
</dbReference>
<name>A0A7J9MX71_GOSSC</name>
<evidence type="ECO:0000313" key="1">
    <source>
        <dbReference type="EMBL" id="MBA0875570.1"/>
    </source>
</evidence>
<keyword evidence="2" id="KW-1185">Reference proteome</keyword>
<feature type="non-terminal residue" evidence="1">
    <location>
        <position position="36"/>
    </location>
</feature>